<organism evidence="1 2">
    <name type="scientific">Burkholderia savannae</name>
    <dbReference type="NCBI Taxonomy" id="1637837"/>
    <lineage>
        <taxon>Bacteria</taxon>
        <taxon>Pseudomonadati</taxon>
        <taxon>Pseudomonadota</taxon>
        <taxon>Betaproteobacteria</taxon>
        <taxon>Burkholderiales</taxon>
        <taxon>Burkholderiaceae</taxon>
        <taxon>Burkholderia</taxon>
        <taxon>pseudomallei group</taxon>
    </lineage>
</organism>
<dbReference type="Proteomes" id="UP000070255">
    <property type="component" value="Unassembled WGS sequence"/>
</dbReference>
<name>A0ABR5TD52_9BURK</name>
<reference evidence="1 2" key="1">
    <citation type="submission" date="2015-11" db="EMBL/GenBank/DDBJ databases">
        <authorList>
            <person name="Sahl J."/>
            <person name="Wagner D."/>
            <person name="Keim P."/>
        </authorList>
    </citation>
    <scope>NUCLEOTIDE SEQUENCE [LARGE SCALE GENOMIC DNA]</scope>
    <source>
        <strain evidence="1 2">BDU18</strain>
    </source>
</reference>
<gene>
    <name evidence="1" type="ORF">WS72_07800</name>
</gene>
<comment type="caution">
    <text evidence="1">The sequence shown here is derived from an EMBL/GenBank/DDBJ whole genome shotgun (WGS) entry which is preliminary data.</text>
</comment>
<accession>A0ABR5TD52</accession>
<keyword evidence="2" id="KW-1185">Reference proteome</keyword>
<sequence>MSAGRSHDETGAGAPVFFVDAIRWRLRSRRCGVVACEAGAHVGGFAAARGGVCADGFAERQGR</sequence>
<dbReference type="EMBL" id="LNJQ01000001">
    <property type="protein sequence ID" value="KWZ42776.1"/>
    <property type="molecule type" value="Genomic_DNA"/>
</dbReference>
<proteinExistence type="predicted"/>
<evidence type="ECO:0000313" key="1">
    <source>
        <dbReference type="EMBL" id="KWZ42776.1"/>
    </source>
</evidence>
<evidence type="ECO:0000313" key="2">
    <source>
        <dbReference type="Proteomes" id="UP000070255"/>
    </source>
</evidence>
<protein>
    <submittedName>
        <fullName evidence="1">Uncharacterized protein</fullName>
    </submittedName>
</protein>